<feature type="compositionally biased region" description="Basic and acidic residues" evidence="1">
    <location>
        <begin position="1"/>
        <end position="10"/>
    </location>
</feature>
<name>A0A919B2Y5_9ACTN</name>
<gene>
    <name evidence="2" type="ORF">GCM10010218_31450</name>
</gene>
<evidence type="ECO:0000313" key="3">
    <source>
        <dbReference type="Proteomes" id="UP000638313"/>
    </source>
</evidence>
<dbReference type="RefSeq" id="WP_190130170.1">
    <property type="nucleotide sequence ID" value="NZ_BNBD01000005.1"/>
</dbReference>
<dbReference type="InterPro" id="IPR011990">
    <property type="entry name" value="TPR-like_helical_dom_sf"/>
</dbReference>
<accession>A0A919B2Y5</accession>
<dbReference type="Proteomes" id="UP000638313">
    <property type="component" value="Unassembled WGS sequence"/>
</dbReference>
<protein>
    <submittedName>
        <fullName evidence="2">Uncharacterized protein</fullName>
    </submittedName>
</protein>
<dbReference type="AlphaFoldDB" id="A0A919B2Y5"/>
<dbReference type="EMBL" id="BNBD01000005">
    <property type="protein sequence ID" value="GHF47748.1"/>
    <property type="molecule type" value="Genomic_DNA"/>
</dbReference>
<evidence type="ECO:0000256" key="1">
    <source>
        <dbReference type="SAM" id="MobiDB-lite"/>
    </source>
</evidence>
<reference evidence="2" key="1">
    <citation type="journal article" date="2014" name="Int. J. Syst. Evol. Microbiol.">
        <title>Complete genome sequence of Corynebacterium casei LMG S-19264T (=DSM 44701T), isolated from a smear-ripened cheese.</title>
        <authorList>
            <consortium name="US DOE Joint Genome Institute (JGI-PGF)"/>
            <person name="Walter F."/>
            <person name="Albersmeier A."/>
            <person name="Kalinowski J."/>
            <person name="Ruckert C."/>
        </authorList>
    </citation>
    <scope>NUCLEOTIDE SEQUENCE</scope>
    <source>
        <strain evidence="2">JCM 4059</strain>
    </source>
</reference>
<evidence type="ECO:0000313" key="2">
    <source>
        <dbReference type="EMBL" id="GHF47748.1"/>
    </source>
</evidence>
<dbReference type="Gene3D" id="1.25.40.10">
    <property type="entry name" value="Tetratricopeptide repeat domain"/>
    <property type="match status" value="1"/>
</dbReference>
<reference evidence="2" key="2">
    <citation type="submission" date="2020-09" db="EMBL/GenBank/DDBJ databases">
        <authorList>
            <person name="Sun Q."/>
            <person name="Ohkuma M."/>
        </authorList>
    </citation>
    <scope>NUCLEOTIDE SEQUENCE</scope>
    <source>
        <strain evidence="2">JCM 4059</strain>
    </source>
</reference>
<sequence>MRLPVQHDDDPMLPWGTVTADFWATTHQQDDTTDQSAPPVPSEPAVREPVADGGADESVPPPPQPYQQRIAAVTAAFSTAQDSEALAAAEAEAQLLDQEITAQYGPAHPYTINIRELRGWLAHVKGQHGVATRWYLHTAGLQGSALGPRHRMTRESAHRAAHTWNSITDYEEALGLSSELLDVLAASSGEGSAAFRSVLARVRKLRAGRPKEPTRRTVS</sequence>
<comment type="caution">
    <text evidence="2">The sequence shown here is derived from an EMBL/GenBank/DDBJ whole genome shotgun (WGS) entry which is preliminary data.</text>
</comment>
<proteinExistence type="predicted"/>
<feature type="region of interest" description="Disordered" evidence="1">
    <location>
        <begin position="1"/>
        <end position="65"/>
    </location>
</feature>
<keyword evidence="3" id="KW-1185">Reference proteome</keyword>
<organism evidence="2 3">
    <name type="scientific">Streptomyces mashuensis</name>
    <dbReference type="NCBI Taxonomy" id="33904"/>
    <lineage>
        <taxon>Bacteria</taxon>
        <taxon>Bacillati</taxon>
        <taxon>Actinomycetota</taxon>
        <taxon>Actinomycetes</taxon>
        <taxon>Kitasatosporales</taxon>
        <taxon>Streptomycetaceae</taxon>
        <taxon>Streptomyces</taxon>
    </lineage>
</organism>